<evidence type="ECO:0000256" key="5">
    <source>
        <dbReference type="ARBA" id="ARBA00022915"/>
    </source>
</evidence>
<evidence type="ECO:0000256" key="6">
    <source>
        <dbReference type="ARBA" id="ARBA00023002"/>
    </source>
</evidence>
<evidence type="ECO:0000256" key="13">
    <source>
        <dbReference type="HAMAP-Rule" id="MF_00102"/>
    </source>
</evidence>
<keyword evidence="5 13" id="KW-0220">Diaminopimelate biosynthesis</keyword>
<comment type="subunit">
    <text evidence="13">Homotetramer.</text>
</comment>
<keyword evidence="17" id="KW-1185">Reference proteome</keyword>
<dbReference type="SUPFAM" id="SSF51735">
    <property type="entry name" value="NAD(P)-binding Rossmann-fold domains"/>
    <property type="match status" value="1"/>
</dbReference>
<feature type="domain" description="Dihydrodipicolinate reductase N-terminal" evidence="14">
    <location>
        <begin position="13"/>
        <end position="117"/>
    </location>
</feature>
<feature type="binding site" evidence="13">
    <location>
        <begin position="114"/>
        <end position="117"/>
    </location>
    <ligand>
        <name>NAD(+)</name>
        <dbReference type="ChEBI" id="CHEBI:57540"/>
    </ligand>
</feature>
<keyword evidence="2 13" id="KW-0963">Cytoplasm</keyword>
<comment type="similarity">
    <text evidence="1 13">Belongs to the DapB family.</text>
</comment>
<dbReference type="PROSITE" id="PS01298">
    <property type="entry name" value="DAPB"/>
    <property type="match status" value="1"/>
</dbReference>
<protein>
    <recommendedName>
        <fullName evidence="10 13">4-hydroxy-tetrahydrodipicolinate reductase</fullName>
        <shortName evidence="13">HTPA reductase</shortName>
        <ecNumber evidence="10 13">1.17.1.8</ecNumber>
    </recommendedName>
</protein>
<dbReference type="InterPro" id="IPR022664">
    <property type="entry name" value="DapB_N_CS"/>
</dbReference>
<keyword evidence="3 13" id="KW-0028">Amino-acid biosynthesis</keyword>
<dbReference type="GO" id="GO:0051287">
    <property type="term" value="F:NAD binding"/>
    <property type="evidence" value="ECO:0007669"/>
    <property type="project" value="UniProtKB-UniRule"/>
</dbReference>
<evidence type="ECO:0000256" key="10">
    <source>
        <dbReference type="ARBA" id="ARBA00038983"/>
    </source>
</evidence>
<comment type="pathway">
    <text evidence="9 13">Amino-acid biosynthesis; L-lysine biosynthesis via DAP pathway; (S)-tetrahydrodipicolinate from L-aspartate: step 4/4.</text>
</comment>
<dbReference type="GO" id="GO:0005829">
    <property type="term" value="C:cytosol"/>
    <property type="evidence" value="ECO:0007669"/>
    <property type="project" value="TreeGrafter"/>
</dbReference>
<comment type="subcellular location">
    <subcellularLocation>
        <location evidence="13">Cytoplasm</location>
    </subcellularLocation>
</comment>
<dbReference type="GO" id="GO:0019877">
    <property type="term" value="P:diaminopimelate biosynthetic process"/>
    <property type="evidence" value="ECO:0007669"/>
    <property type="project" value="UniProtKB-UniRule"/>
</dbReference>
<dbReference type="Gene3D" id="3.40.50.720">
    <property type="entry name" value="NAD(P)-binding Rossmann-like Domain"/>
    <property type="match status" value="1"/>
</dbReference>
<dbReference type="InterPro" id="IPR022663">
    <property type="entry name" value="DapB_C"/>
</dbReference>
<evidence type="ECO:0000259" key="15">
    <source>
        <dbReference type="Pfam" id="PF05173"/>
    </source>
</evidence>
<keyword evidence="7 13" id="KW-0520">NAD</keyword>
<evidence type="ECO:0000259" key="14">
    <source>
        <dbReference type="Pfam" id="PF01113"/>
    </source>
</evidence>
<dbReference type="InterPro" id="IPR000846">
    <property type="entry name" value="DapB_N"/>
</dbReference>
<evidence type="ECO:0000256" key="12">
    <source>
        <dbReference type="ARBA" id="ARBA00049396"/>
    </source>
</evidence>
<dbReference type="Pfam" id="PF05173">
    <property type="entry name" value="DapB_C"/>
    <property type="match status" value="1"/>
</dbReference>
<dbReference type="InterPro" id="IPR036291">
    <property type="entry name" value="NAD(P)-bd_dom_sf"/>
</dbReference>
<evidence type="ECO:0000256" key="3">
    <source>
        <dbReference type="ARBA" id="ARBA00022605"/>
    </source>
</evidence>
<dbReference type="NCBIfam" id="TIGR00036">
    <property type="entry name" value="dapB"/>
    <property type="match status" value="1"/>
</dbReference>
<dbReference type="EC" id="1.17.1.8" evidence="10 13"/>
<dbReference type="InterPro" id="IPR023940">
    <property type="entry name" value="DHDPR_bac"/>
</dbReference>
<name>A0A8J3FTD2_9PSEU</name>
<dbReference type="PANTHER" id="PTHR20836:SF0">
    <property type="entry name" value="4-HYDROXY-TETRAHYDRODIPICOLINATE REDUCTASE 1, CHLOROPLASTIC-RELATED"/>
    <property type="match status" value="1"/>
</dbReference>
<accession>A0A8J3FTD2</accession>
<evidence type="ECO:0000313" key="16">
    <source>
        <dbReference type="EMBL" id="GGM38361.1"/>
    </source>
</evidence>
<comment type="caution">
    <text evidence="16">The sequence shown here is derived from an EMBL/GenBank/DDBJ whole genome shotgun (WGS) entry which is preliminary data.</text>
</comment>
<proteinExistence type="inferred from homology"/>
<evidence type="ECO:0000256" key="9">
    <source>
        <dbReference type="ARBA" id="ARBA00037922"/>
    </source>
</evidence>
<keyword evidence="8 13" id="KW-0457">Lysine biosynthesis</keyword>
<comment type="catalytic activity">
    <reaction evidence="12 13">
        <text>(S)-2,3,4,5-tetrahydrodipicolinate + NAD(+) + H2O = (2S,4S)-4-hydroxy-2,3,4,5-tetrahydrodipicolinate + NADH + H(+)</text>
        <dbReference type="Rhea" id="RHEA:35323"/>
        <dbReference type="ChEBI" id="CHEBI:15377"/>
        <dbReference type="ChEBI" id="CHEBI:15378"/>
        <dbReference type="ChEBI" id="CHEBI:16845"/>
        <dbReference type="ChEBI" id="CHEBI:57540"/>
        <dbReference type="ChEBI" id="CHEBI:57945"/>
        <dbReference type="ChEBI" id="CHEBI:67139"/>
        <dbReference type="EC" id="1.17.1.8"/>
    </reaction>
</comment>
<feature type="binding site" evidence="13">
    <location>
        <begin position="154"/>
        <end position="155"/>
    </location>
    <ligand>
        <name>(S)-2,3,4,5-tetrahydrodipicolinate</name>
        <dbReference type="ChEBI" id="CHEBI:16845"/>
    </ligand>
</feature>
<keyword evidence="6 13" id="KW-0560">Oxidoreductase</keyword>
<comment type="function">
    <text evidence="13">Catalyzes the conversion of 4-hydroxy-tetrahydrodipicolinate (HTPA) to tetrahydrodipicolinate.</text>
</comment>
<evidence type="ECO:0000256" key="4">
    <source>
        <dbReference type="ARBA" id="ARBA00022857"/>
    </source>
</evidence>
<dbReference type="CDD" id="cd02274">
    <property type="entry name" value="DHDPR_N"/>
    <property type="match status" value="1"/>
</dbReference>
<comment type="catalytic activity">
    <reaction evidence="11 13">
        <text>(S)-2,3,4,5-tetrahydrodipicolinate + NADP(+) + H2O = (2S,4S)-4-hydroxy-2,3,4,5-tetrahydrodipicolinate + NADPH + H(+)</text>
        <dbReference type="Rhea" id="RHEA:35331"/>
        <dbReference type="ChEBI" id="CHEBI:15377"/>
        <dbReference type="ChEBI" id="CHEBI:15378"/>
        <dbReference type="ChEBI" id="CHEBI:16845"/>
        <dbReference type="ChEBI" id="CHEBI:57783"/>
        <dbReference type="ChEBI" id="CHEBI:58349"/>
        <dbReference type="ChEBI" id="CHEBI:67139"/>
        <dbReference type="EC" id="1.17.1.8"/>
    </reaction>
</comment>
<dbReference type="PANTHER" id="PTHR20836">
    <property type="entry name" value="DIHYDRODIPICOLINATE REDUCTASE"/>
    <property type="match status" value="1"/>
</dbReference>
<dbReference type="PIRSF" id="PIRSF000161">
    <property type="entry name" value="DHPR"/>
    <property type="match status" value="1"/>
</dbReference>
<evidence type="ECO:0000256" key="8">
    <source>
        <dbReference type="ARBA" id="ARBA00023154"/>
    </source>
</evidence>
<evidence type="ECO:0000256" key="7">
    <source>
        <dbReference type="ARBA" id="ARBA00023027"/>
    </source>
</evidence>
<feature type="domain" description="Dihydrodipicolinate reductase C-terminal" evidence="15">
    <location>
        <begin position="120"/>
        <end position="255"/>
    </location>
</feature>
<feature type="active site" description="Proton donor/acceptor" evidence="13">
    <location>
        <position position="144"/>
    </location>
</feature>
<dbReference type="GO" id="GO:0008839">
    <property type="term" value="F:4-hydroxy-tetrahydrodipicolinate reductase"/>
    <property type="evidence" value="ECO:0007669"/>
    <property type="project" value="UniProtKB-UniRule"/>
</dbReference>
<comment type="caution">
    <text evidence="13">Lacks conserved residue(s) required for the propagation of feature annotation.</text>
</comment>
<feature type="binding site" evidence="13">
    <location>
        <position position="145"/>
    </location>
    <ligand>
        <name>(S)-2,3,4,5-tetrahydrodipicolinate</name>
        <dbReference type="ChEBI" id="CHEBI:16845"/>
    </ligand>
</feature>
<dbReference type="HAMAP" id="MF_00102">
    <property type="entry name" value="DapB"/>
    <property type="match status" value="1"/>
</dbReference>
<dbReference type="GO" id="GO:0016726">
    <property type="term" value="F:oxidoreductase activity, acting on CH or CH2 groups, NAD or NADP as acceptor"/>
    <property type="evidence" value="ECO:0007669"/>
    <property type="project" value="UniProtKB-UniRule"/>
</dbReference>
<feature type="binding site" evidence="13">
    <location>
        <begin position="87"/>
        <end position="89"/>
    </location>
    <ligand>
        <name>NAD(+)</name>
        <dbReference type="ChEBI" id="CHEBI:57540"/>
    </ligand>
</feature>
<dbReference type="Pfam" id="PF01113">
    <property type="entry name" value="DapB_N"/>
    <property type="match status" value="1"/>
</dbReference>
<feature type="active site" description="Proton donor" evidence="13">
    <location>
        <position position="148"/>
    </location>
</feature>
<evidence type="ECO:0000256" key="1">
    <source>
        <dbReference type="ARBA" id="ARBA00006642"/>
    </source>
</evidence>
<dbReference type="GO" id="GO:0050661">
    <property type="term" value="F:NADP binding"/>
    <property type="evidence" value="ECO:0007669"/>
    <property type="project" value="UniProtKB-UniRule"/>
</dbReference>
<organism evidence="16 17">
    <name type="scientific">Longimycelium tulufanense</name>
    <dbReference type="NCBI Taxonomy" id="907463"/>
    <lineage>
        <taxon>Bacteria</taxon>
        <taxon>Bacillati</taxon>
        <taxon>Actinomycetota</taxon>
        <taxon>Actinomycetes</taxon>
        <taxon>Pseudonocardiales</taxon>
        <taxon>Pseudonocardiaceae</taxon>
        <taxon>Longimycelium</taxon>
    </lineage>
</organism>
<reference evidence="16" key="1">
    <citation type="journal article" date="2014" name="Int. J. Syst. Evol. Microbiol.">
        <title>Complete genome sequence of Corynebacterium casei LMG S-19264T (=DSM 44701T), isolated from a smear-ripened cheese.</title>
        <authorList>
            <consortium name="US DOE Joint Genome Institute (JGI-PGF)"/>
            <person name="Walter F."/>
            <person name="Albersmeier A."/>
            <person name="Kalinowski J."/>
            <person name="Ruckert C."/>
        </authorList>
    </citation>
    <scope>NUCLEOTIDE SEQUENCE</scope>
    <source>
        <strain evidence="16">CGMCC 4.5737</strain>
    </source>
</reference>
<comment type="caution">
    <text evidence="13">Was originally thought to be a dihydrodipicolinate reductase (DHDPR), catalyzing the conversion of dihydrodipicolinate to tetrahydrodipicolinate. However, it was shown in E.coli that the substrate of the enzymatic reaction is not dihydrodipicolinate (DHDP) but in fact (2S,4S)-4-hydroxy-2,3,4,5-tetrahydrodipicolinic acid (HTPA), the product released by the DapA-catalyzed reaction.</text>
</comment>
<dbReference type="EMBL" id="BMMK01000002">
    <property type="protein sequence ID" value="GGM38361.1"/>
    <property type="molecule type" value="Genomic_DNA"/>
</dbReference>
<sequence length="261" mass="27850">MSQPAARPADEPIRVGVIGARGRMGSEVCRAVDAAPDMDLVAMASSGDWLFNIADAGAEVVVDFTHPDVVMDNVRFCVDQGIHCVVGTSGFDAERLATVRSWLEHKPQLGVLVAPNFAIGAVLSMKFAEMAARFYESVEIIELHHARKADAPSGTAARTAELVAQARAEAKMEPCPDATTHQAPGARGAELDGVRVHSVRLSGLVAHQEVLFGTEGETLTLRHDSLDRKSFMPGVLLGVRELLTHPGLTVGLEAFLGLDRP</sequence>
<dbReference type="RefSeq" id="WP_189053705.1">
    <property type="nucleotide sequence ID" value="NZ_BMMK01000002.1"/>
</dbReference>
<dbReference type="Gene3D" id="3.30.360.10">
    <property type="entry name" value="Dihydrodipicolinate Reductase, domain 2"/>
    <property type="match status" value="1"/>
</dbReference>
<dbReference type="GO" id="GO:0009089">
    <property type="term" value="P:lysine biosynthetic process via diaminopimelate"/>
    <property type="evidence" value="ECO:0007669"/>
    <property type="project" value="UniProtKB-UniRule"/>
</dbReference>
<dbReference type="SUPFAM" id="SSF55347">
    <property type="entry name" value="Glyceraldehyde-3-phosphate dehydrogenase-like, C-terminal domain"/>
    <property type="match status" value="1"/>
</dbReference>
<evidence type="ECO:0000256" key="2">
    <source>
        <dbReference type="ARBA" id="ARBA00022490"/>
    </source>
</evidence>
<dbReference type="AlphaFoldDB" id="A0A8J3FTD2"/>
<keyword evidence="4 13" id="KW-0521">NADP</keyword>
<dbReference type="UniPathway" id="UPA00034">
    <property type="reaction ID" value="UER00018"/>
</dbReference>
<reference evidence="16" key="2">
    <citation type="submission" date="2020-09" db="EMBL/GenBank/DDBJ databases">
        <authorList>
            <person name="Sun Q."/>
            <person name="Zhou Y."/>
        </authorList>
    </citation>
    <scope>NUCLEOTIDE SEQUENCE</scope>
    <source>
        <strain evidence="16">CGMCC 4.5737</strain>
    </source>
</reference>
<feature type="binding site" evidence="13">
    <location>
        <begin position="19"/>
        <end position="24"/>
    </location>
    <ligand>
        <name>NAD(+)</name>
        <dbReference type="ChEBI" id="CHEBI:57540"/>
    </ligand>
</feature>
<evidence type="ECO:0000256" key="11">
    <source>
        <dbReference type="ARBA" id="ARBA00049080"/>
    </source>
</evidence>
<dbReference type="Proteomes" id="UP000637578">
    <property type="component" value="Unassembled WGS sequence"/>
</dbReference>
<dbReference type="FunFam" id="3.30.360.10:FF:000009">
    <property type="entry name" value="4-hydroxy-tetrahydrodipicolinate reductase"/>
    <property type="match status" value="1"/>
</dbReference>
<gene>
    <name evidence="13 16" type="primary">dapB</name>
    <name evidence="16" type="ORF">GCM10012275_06680</name>
</gene>
<evidence type="ECO:0000313" key="17">
    <source>
        <dbReference type="Proteomes" id="UP000637578"/>
    </source>
</evidence>